<keyword evidence="3 12" id="KW-0378">Hydrolase</keyword>
<keyword evidence="5 12" id="KW-0067">ATP-binding</keyword>
<dbReference type="InterPro" id="IPR013986">
    <property type="entry name" value="DExx_box_DNA_helicase_dom_sf"/>
</dbReference>
<dbReference type="InterPro" id="IPR014016">
    <property type="entry name" value="UvrD-like_ATP-bd"/>
</dbReference>
<evidence type="ECO:0000256" key="2">
    <source>
        <dbReference type="ARBA" id="ARBA00022741"/>
    </source>
</evidence>
<evidence type="ECO:0000256" key="3">
    <source>
        <dbReference type="ARBA" id="ARBA00022801"/>
    </source>
</evidence>
<evidence type="ECO:0000256" key="5">
    <source>
        <dbReference type="ARBA" id="ARBA00022840"/>
    </source>
</evidence>
<dbReference type="RefSeq" id="WP_092220206.1">
    <property type="nucleotide sequence ID" value="NZ_FNJI01000005.1"/>
</dbReference>
<evidence type="ECO:0000256" key="11">
    <source>
        <dbReference type="ARBA" id="ARBA00048988"/>
    </source>
</evidence>
<feature type="binding site" evidence="12">
    <location>
        <begin position="22"/>
        <end position="29"/>
    </location>
    <ligand>
        <name>ATP</name>
        <dbReference type="ChEBI" id="CHEBI:30616"/>
    </ligand>
</feature>
<accession>A0A1H0LXW1</accession>
<keyword evidence="4 12" id="KW-0347">Helicase</keyword>
<dbReference type="SUPFAM" id="SSF52540">
    <property type="entry name" value="P-loop containing nucleoside triphosphate hydrolases"/>
    <property type="match status" value="1"/>
</dbReference>
<evidence type="ECO:0000313" key="16">
    <source>
        <dbReference type="Proteomes" id="UP000199073"/>
    </source>
</evidence>
<dbReference type="GO" id="GO:0005524">
    <property type="term" value="F:ATP binding"/>
    <property type="evidence" value="ECO:0007669"/>
    <property type="project" value="UniProtKB-UniRule"/>
</dbReference>
<dbReference type="Pfam" id="PF13361">
    <property type="entry name" value="UvrD_C"/>
    <property type="match status" value="1"/>
</dbReference>
<protein>
    <recommendedName>
        <fullName evidence="9">DNA 3'-5' helicase</fullName>
        <ecNumber evidence="9">5.6.2.4</ecNumber>
    </recommendedName>
    <alternativeName>
        <fullName evidence="10">DNA 3'-5' helicase II</fullName>
    </alternativeName>
</protein>
<evidence type="ECO:0000256" key="10">
    <source>
        <dbReference type="ARBA" id="ARBA00034923"/>
    </source>
</evidence>
<dbReference type="AlphaFoldDB" id="A0A1H0LXW1"/>
<dbReference type="Gene3D" id="3.40.50.300">
    <property type="entry name" value="P-loop containing nucleotide triphosphate hydrolases"/>
    <property type="match status" value="2"/>
</dbReference>
<dbReference type="STRING" id="91360.SAMN05660330_00900"/>
<dbReference type="GO" id="GO:0043138">
    <property type="term" value="F:3'-5' DNA helicase activity"/>
    <property type="evidence" value="ECO:0007669"/>
    <property type="project" value="UniProtKB-EC"/>
</dbReference>
<dbReference type="InterPro" id="IPR027417">
    <property type="entry name" value="P-loop_NTPase"/>
</dbReference>
<keyword evidence="6" id="KW-0238">DNA-binding</keyword>
<dbReference type="Gene3D" id="1.10.486.10">
    <property type="entry name" value="PCRA, domain 4"/>
    <property type="match status" value="1"/>
</dbReference>
<dbReference type="Gene3D" id="1.10.10.160">
    <property type="match status" value="1"/>
</dbReference>
<dbReference type="GO" id="GO:0000725">
    <property type="term" value="P:recombinational repair"/>
    <property type="evidence" value="ECO:0007669"/>
    <property type="project" value="TreeGrafter"/>
</dbReference>
<dbReference type="GO" id="GO:0016887">
    <property type="term" value="F:ATP hydrolysis activity"/>
    <property type="evidence" value="ECO:0007669"/>
    <property type="project" value="RHEA"/>
</dbReference>
<comment type="similarity">
    <text evidence="1">Belongs to the helicase family. UvrD subfamily.</text>
</comment>
<evidence type="ECO:0000256" key="12">
    <source>
        <dbReference type="PROSITE-ProRule" id="PRU00560"/>
    </source>
</evidence>
<keyword evidence="16" id="KW-1185">Reference proteome</keyword>
<evidence type="ECO:0000256" key="7">
    <source>
        <dbReference type="ARBA" id="ARBA00023235"/>
    </source>
</evidence>
<proteinExistence type="inferred from homology"/>
<dbReference type="InterPro" id="IPR014017">
    <property type="entry name" value="DNA_helicase_UvrD-like_C"/>
</dbReference>
<dbReference type="PROSITE" id="PS51198">
    <property type="entry name" value="UVRD_HELICASE_ATP_BIND"/>
    <property type="match status" value="1"/>
</dbReference>
<dbReference type="Pfam" id="PF00580">
    <property type="entry name" value="UvrD-helicase"/>
    <property type="match status" value="1"/>
</dbReference>
<evidence type="ECO:0000313" key="15">
    <source>
        <dbReference type="EMBL" id="SDO73038.1"/>
    </source>
</evidence>
<dbReference type="EMBL" id="FNJI01000005">
    <property type="protein sequence ID" value="SDO73038.1"/>
    <property type="molecule type" value="Genomic_DNA"/>
</dbReference>
<feature type="domain" description="UvrD-like helicase C-terminal" evidence="14">
    <location>
        <begin position="290"/>
        <end position="567"/>
    </location>
</feature>
<dbReference type="PANTHER" id="PTHR11070:SF2">
    <property type="entry name" value="ATP-DEPENDENT DNA HELICASE SRS2"/>
    <property type="match status" value="1"/>
</dbReference>
<evidence type="ECO:0000256" key="9">
    <source>
        <dbReference type="ARBA" id="ARBA00034808"/>
    </source>
</evidence>
<gene>
    <name evidence="15" type="ORF">SAMN05660330_00900</name>
</gene>
<evidence type="ECO:0000259" key="14">
    <source>
        <dbReference type="PROSITE" id="PS51217"/>
    </source>
</evidence>
<dbReference type="InterPro" id="IPR000212">
    <property type="entry name" value="DNA_helicase_UvrD/REP"/>
</dbReference>
<dbReference type="Proteomes" id="UP000199073">
    <property type="component" value="Unassembled WGS sequence"/>
</dbReference>
<organism evidence="15 16">
    <name type="scientific">Desulforhopalus singaporensis</name>
    <dbReference type="NCBI Taxonomy" id="91360"/>
    <lineage>
        <taxon>Bacteria</taxon>
        <taxon>Pseudomonadati</taxon>
        <taxon>Thermodesulfobacteriota</taxon>
        <taxon>Desulfobulbia</taxon>
        <taxon>Desulfobulbales</taxon>
        <taxon>Desulfocapsaceae</taxon>
        <taxon>Desulforhopalus</taxon>
    </lineage>
</organism>
<dbReference type="EC" id="5.6.2.4" evidence="9"/>
<feature type="domain" description="UvrD-like helicase ATP-binding" evidence="13">
    <location>
        <begin position="1"/>
        <end position="289"/>
    </location>
</feature>
<evidence type="ECO:0000256" key="4">
    <source>
        <dbReference type="ARBA" id="ARBA00022806"/>
    </source>
</evidence>
<evidence type="ECO:0000256" key="6">
    <source>
        <dbReference type="ARBA" id="ARBA00023125"/>
    </source>
</evidence>
<name>A0A1H0LXW1_9BACT</name>
<dbReference type="PANTHER" id="PTHR11070">
    <property type="entry name" value="UVRD / RECB / PCRA DNA HELICASE FAMILY MEMBER"/>
    <property type="match status" value="1"/>
</dbReference>
<dbReference type="CDD" id="cd17932">
    <property type="entry name" value="DEXQc_UvrD"/>
    <property type="match status" value="1"/>
</dbReference>
<keyword evidence="7" id="KW-0413">Isomerase</keyword>
<evidence type="ECO:0000256" key="1">
    <source>
        <dbReference type="ARBA" id="ARBA00009922"/>
    </source>
</evidence>
<evidence type="ECO:0000256" key="8">
    <source>
        <dbReference type="ARBA" id="ARBA00034617"/>
    </source>
</evidence>
<evidence type="ECO:0000259" key="13">
    <source>
        <dbReference type="PROSITE" id="PS51198"/>
    </source>
</evidence>
<dbReference type="OrthoDB" id="9810135at2"/>
<dbReference type="PROSITE" id="PS51217">
    <property type="entry name" value="UVRD_HELICASE_CTER"/>
    <property type="match status" value="1"/>
</dbReference>
<dbReference type="GO" id="GO:0003677">
    <property type="term" value="F:DNA binding"/>
    <property type="evidence" value="ECO:0007669"/>
    <property type="project" value="UniProtKB-KW"/>
</dbReference>
<reference evidence="15 16" key="1">
    <citation type="submission" date="2016-10" db="EMBL/GenBank/DDBJ databases">
        <authorList>
            <person name="de Groot N.N."/>
        </authorList>
    </citation>
    <scope>NUCLEOTIDE SEQUENCE [LARGE SCALE GENOMIC DNA]</scope>
    <source>
        <strain evidence="15 16">DSM 12130</strain>
    </source>
</reference>
<comment type="catalytic activity">
    <reaction evidence="8">
        <text>Couples ATP hydrolysis with the unwinding of duplex DNA by translocating in the 3'-5' direction.</text>
        <dbReference type="EC" id="5.6.2.4"/>
    </reaction>
</comment>
<comment type="catalytic activity">
    <reaction evidence="11">
        <text>ATP + H2O = ADP + phosphate + H(+)</text>
        <dbReference type="Rhea" id="RHEA:13065"/>
        <dbReference type="ChEBI" id="CHEBI:15377"/>
        <dbReference type="ChEBI" id="CHEBI:15378"/>
        <dbReference type="ChEBI" id="CHEBI:30616"/>
        <dbReference type="ChEBI" id="CHEBI:43474"/>
        <dbReference type="ChEBI" id="CHEBI:456216"/>
        <dbReference type="EC" id="5.6.2.4"/>
    </reaction>
</comment>
<sequence length="768" mass="86497">MNLTSEQLRIINHRGGHARVSAVAGSGKTTTMVERIGRLLERGIAAENILVLMFNRSARQSFEQTMRSRLAAVDRKLPEIRTFHSLGLRLVNSFTRRGSLAGCRLVTEEYVAERLARSVANEVCRQQQGEGGILTSEDVEEFLTFIDRVKSCVETPHTVFSRLDLPKRLDFFPAAFLLFEQMRQKQRLRFFADLIYDPLMALRGDADLIRWVADRVDHIIVDEYQDINETQQHLLRIVAGERARVMAVGDVDQCIYEWRGARPEYMTTRFAADFANPAEYRLSYTFRYGHRLSLAANHLIANNIKRDGKQCISHPLKGPTELCCLEQGATDRLVAVLRTWMEKGRSLGEAAILVRLFAQTVPVELALLEASIPYTLEGGANIFDCEEILGLTGYLKLALDTLQNEPLDQRRRILTAMFCQPHLGIKKKEIETLAESVALHCANDSGSVPAVILGWKNGDYPPFIRKRFARAAETWQWLLGVDPGENGADFLKKIVKRLDLYDFYHSFSGRAAAAENRVRTCEALIDFAGKRGLSVQGVVDTIDEFKCGRVKEDRQGILITSVHRAKGLEWPLVILPGLEEGVFPFFREKDAATDMEDERRLFYVGMTRAVERLVLIHPADVSLKKSIAAHGALVREPSRASRFLFEANPGLSVLLGRYLEQQRESDTRTVAATDIGIARTYLAAVGSSIRLVESADKQREGSAGERGELKEMEILRTEQIHEGMSVVHPKFGCGRVVAVRDRRQGRLLVDFDNHGEMILLASYARLRG</sequence>
<keyword evidence="2 12" id="KW-0547">Nucleotide-binding</keyword>